<dbReference type="GO" id="GO:0060271">
    <property type="term" value="P:cilium assembly"/>
    <property type="evidence" value="ECO:0007669"/>
    <property type="project" value="TreeGrafter"/>
</dbReference>
<dbReference type="GO" id="GO:0031514">
    <property type="term" value="C:motile cilium"/>
    <property type="evidence" value="ECO:0007669"/>
    <property type="project" value="TreeGrafter"/>
</dbReference>
<feature type="compositionally biased region" description="Basic and acidic residues" evidence="3">
    <location>
        <begin position="1318"/>
        <end position="1331"/>
    </location>
</feature>
<dbReference type="PANTHER" id="PTHR44314">
    <property type="entry name" value="CILIA- AND FLAGELLA-ASSOCIATED PROTEIN 70"/>
    <property type="match status" value="1"/>
</dbReference>
<organism evidence="4 5">
    <name type="scientific">Glossina austeni</name>
    <name type="common">Savannah tsetse fly</name>
    <dbReference type="NCBI Taxonomy" id="7395"/>
    <lineage>
        <taxon>Eukaryota</taxon>
        <taxon>Metazoa</taxon>
        <taxon>Ecdysozoa</taxon>
        <taxon>Arthropoda</taxon>
        <taxon>Hexapoda</taxon>
        <taxon>Insecta</taxon>
        <taxon>Pterygota</taxon>
        <taxon>Neoptera</taxon>
        <taxon>Endopterygota</taxon>
        <taxon>Diptera</taxon>
        <taxon>Brachycera</taxon>
        <taxon>Muscomorpha</taxon>
        <taxon>Hippoboscoidea</taxon>
        <taxon>Glossinidae</taxon>
        <taxon>Glossina</taxon>
    </lineage>
</organism>
<dbReference type="Gene3D" id="1.25.40.10">
    <property type="entry name" value="Tetratricopeptide repeat domain"/>
    <property type="match status" value="2"/>
</dbReference>
<evidence type="ECO:0000256" key="3">
    <source>
        <dbReference type="SAM" id="MobiDB-lite"/>
    </source>
</evidence>
<accession>A0A1A9UW01</accession>
<dbReference type="GO" id="GO:0003341">
    <property type="term" value="P:cilium movement"/>
    <property type="evidence" value="ECO:0007669"/>
    <property type="project" value="TreeGrafter"/>
</dbReference>
<reference evidence="4" key="1">
    <citation type="submission" date="2020-05" db="UniProtKB">
        <authorList>
            <consortium name="EnsemblMetazoa"/>
        </authorList>
    </citation>
    <scope>IDENTIFICATION</scope>
    <source>
        <strain evidence="4">TTRI</strain>
    </source>
</reference>
<dbReference type="InterPro" id="IPR011990">
    <property type="entry name" value="TPR-like_helical_dom_sf"/>
</dbReference>
<keyword evidence="5" id="KW-1185">Reference proteome</keyword>
<evidence type="ECO:0000313" key="5">
    <source>
        <dbReference type="Proteomes" id="UP000078200"/>
    </source>
</evidence>
<dbReference type="VEuPathDB" id="VectorBase:GAUT017619"/>
<protein>
    <submittedName>
        <fullName evidence="4">Uncharacterized protein</fullName>
    </submittedName>
</protein>
<evidence type="ECO:0000313" key="4">
    <source>
        <dbReference type="EnsemblMetazoa" id="GAUT017619-PA"/>
    </source>
</evidence>
<dbReference type="SUPFAM" id="SSF48452">
    <property type="entry name" value="TPR-like"/>
    <property type="match status" value="2"/>
</dbReference>
<name>A0A1A9UW01_GLOAU</name>
<evidence type="ECO:0000256" key="1">
    <source>
        <dbReference type="ARBA" id="ARBA00022737"/>
    </source>
</evidence>
<dbReference type="Proteomes" id="UP000078200">
    <property type="component" value="Unassembled WGS sequence"/>
</dbReference>
<sequence length="1893" mass="221966">METPRGEYEVLLLFAERKNARLTKKARRQLKDSVEEVSEPLPVEKVFPLKPTTVFLYLQPKNIKYERANIVSVSISLEHEIKTVTKLTDFYTEDNEIHMETFAEEKPTFSLTIKQDDLDDIEKFTSSPMKLVLYERVPASDTNEVDIADRKEEGHAKKAAAYGYVDLMQFFAKTRSHTFLDTFLYPLDVSLASDSCRITWEIYSLMPIVREVNFSNVIFVGLTSLFNIEDSILENCDDLIVELSFQSKDPIEEETYEKIFICKYTAFTKQIISEQKTFYKWENLKDHKLENYKSLGVYSDIHFSIDNLFTKLLCTEDVDFNFDDIDMDKDYALVCNSMHRFILTDRMHIDLEKHLVFDKHEIIVEIYKDSEPETILLQGFIDLSVFMYPGVDECSFAVELKPPPPPPPIRTSLTLSRYSKSWENQSELVNRTTFTIINICIKLPITEPAGNLNEIYNVNEVQRNIFKDCWKPTVKKKAVPLSEERTCEKKYKSFDDQMRWLIQYMDLMTIVFRELMERCSGLVRESMKDLLFDSDMRTLLIREMNFAKLLYHIGNTEMSQYLFDMLDKKYGRYALYRFYVFVNDLEMENFELARQYLNRPWQERYDDGISVTKLCEIYLNYMEDVNSADSEDNATENLLNALTHYCEEVQPKLPIGWMILYCIYKKHDYRPGMSYARWKYENVMENLFFDIKYIPKSRWQMFNDFQPKLKTERQMHFWKVCELLLQLGLYHFARLLFEDIADELQKIERYILNTSFKLAVNLIEPNLITRRFSFARESSDELKAFVCLVNGNIQYYCQPDGSTAMGHYGAILNIKNASSDSRFQLGILRYAYRMLEDKEFQKSLDAFRFVSRSDDDQLIANVGKAKALYFLNHLQEAELYFAEATRFTIYLPNIWAYLALINLRLGESYKALQCWKYAHLDFTGPAFRVFLYLKPTEIICRRERHGSVDITLEHQFTPISKLADCHKTDNVIRLDTFSEEKPTFSLRINQDDIDEIMGFSDSPLKVTLYESTLPTSDTRGSESTELDVKSLCRVAVAEGYLDLIPYFFLGRAQTSLKIFLYPLGSSCGSGICQITWDIYSLMPLVKEVKLSNIIFISFASLFNVANSLLEVCDDLVATLSWRPKDPKMLRYKKQFICKYTAFSKQIINQQSVSYKWENLKDPTLKNYDSLGIHSDVNFSVYEIFSDLLCTENAEFDFADIDTKADYALVCNSIHRFVLTDKTHLALERILTCDQYEISVEIFKQSKPKIRLLQGSIDLSIFMYPKGEYGELLIKDLTNIRILRTFYISIVTSCSFAIELKRPTPSKTHTSRSISRKIQKSDRPSSAERPTDQISKKNPFAIINVCLKLPITEPAENLNVVFNLGKVQRDIFNDCWRGDPMSVGKKKSIQLLENRECKKNYKLFDDNILQILNYLIENNIQSISKSKSYYCGQVKNLVNHILPLIACDFNKRCPTETNIEFVNLTTIVFRELVGRCYDLTQQITKNSLLDRDIEVVILRGINFAKFLYHIGNENMSRHLFDVLEKKYGYNPMYRFSMFLYDIEIENFESAREYLNIPSTDKHMDALFVIDLCELYMDYMDDIKSEKDKCNITENLLKALRHYCEEVNPKFPVGWMVLYCVYKKHNYRPGMSYTRWKYENLTDALFTDIIRIPKSRWEIFNDFRPSLKTGRGKYFWQACEFLLKLGLYYFARWLFDDIVNELDEVEIHIVDASLQLAEKLTPPVFALESSSLEESEENISTKADELNAFVCLVNGNIEYFRDPDDLNAMKHYASLLDIKGVRKDSRFELGILRYANRMLEEKQFEEALRAFHYAKSGDRRIIGYVGKAKALYFLDRLEEAEIYFAKCTRFYIYLPNVWAYLAVINLRLGQNYKALECWKYARLVLLITKNIETIK</sequence>
<keyword evidence="1" id="KW-0677">Repeat</keyword>
<dbReference type="STRING" id="7395.A0A1A9UW01"/>
<dbReference type="GO" id="GO:0070062">
    <property type="term" value="C:extracellular exosome"/>
    <property type="evidence" value="ECO:0007669"/>
    <property type="project" value="TreeGrafter"/>
</dbReference>
<feature type="region of interest" description="Disordered" evidence="3">
    <location>
        <begin position="1303"/>
        <end position="1331"/>
    </location>
</feature>
<evidence type="ECO:0000256" key="2">
    <source>
        <dbReference type="ARBA" id="ARBA00022803"/>
    </source>
</evidence>
<dbReference type="InterPro" id="IPR052628">
    <property type="entry name" value="CFAP70"/>
</dbReference>
<dbReference type="EnsemblMetazoa" id="GAUT017619-RA">
    <property type="protein sequence ID" value="GAUT017619-PA"/>
    <property type="gene ID" value="GAUT017619"/>
</dbReference>
<proteinExistence type="predicted"/>
<dbReference type="PANTHER" id="PTHR44314:SF1">
    <property type="entry name" value="CILIA- AND FLAGELLA-ASSOCIATED PROTEIN 70"/>
    <property type="match status" value="1"/>
</dbReference>
<keyword evidence="2" id="KW-0802">TPR repeat</keyword>